<name>A0AAQ3QDC5_9LILI</name>
<accession>A0AAQ3QDC5</accession>
<feature type="transmembrane region" description="Helical" evidence="1">
    <location>
        <begin position="48"/>
        <end position="66"/>
    </location>
</feature>
<protein>
    <submittedName>
        <fullName evidence="2">Uncharacterized protein</fullName>
    </submittedName>
</protein>
<dbReference type="AlphaFoldDB" id="A0AAQ3QDC5"/>
<keyword evidence="1" id="KW-1133">Transmembrane helix</keyword>
<evidence type="ECO:0000313" key="3">
    <source>
        <dbReference type="Proteomes" id="UP001327560"/>
    </source>
</evidence>
<proteinExistence type="predicted"/>
<evidence type="ECO:0000256" key="1">
    <source>
        <dbReference type="SAM" id="Phobius"/>
    </source>
</evidence>
<dbReference type="Proteomes" id="UP001327560">
    <property type="component" value="Chromosome 4"/>
</dbReference>
<dbReference type="EMBL" id="CP136893">
    <property type="protein sequence ID" value="WOL05386.1"/>
    <property type="molecule type" value="Genomic_DNA"/>
</dbReference>
<keyword evidence="3" id="KW-1185">Reference proteome</keyword>
<sequence length="76" mass="8520">MFWRSLSLINSLLAVAALPTAVFATVVELLQFLLDASVLLTSTSHHSALLFHALQLQISLLFFSPFRTRSRPLPWP</sequence>
<keyword evidence="1" id="KW-0472">Membrane</keyword>
<gene>
    <name evidence="2" type="ORF">Cni_G14114</name>
</gene>
<evidence type="ECO:0000313" key="2">
    <source>
        <dbReference type="EMBL" id="WOL05386.1"/>
    </source>
</evidence>
<reference evidence="2 3" key="1">
    <citation type="submission" date="2023-10" db="EMBL/GenBank/DDBJ databases">
        <title>Chromosome-scale genome assembly provides insights into flower coloration mechanisms of Canna indica.</title>
        <authorList>
            <person name="Li C."/>
        </authorList>
    </citation>
    <scope>NUCLEOTIDE SEQUENCE [LARGE SCALE GENOMIC DNA]</scope>
    <source>
        <tissue evidence="2">Flower</tissue>
    </source>
</reference>
<organism evidence="2 3">
    <name type="scientific">Canna indica</name>
    <name type="common">Indian-shot</name>
    <dbReference type="NCBI Taxonomy" id="4628"/>
    <lineage>
        <taxon>Eukaryota</taxon>
        <taxon>Viridiplantae</taxon>
        <taxon>Streptophyta</taxon>
        <taxon>Embryophyta</taxon>
        <taxon>Tracheophyta</taxon>
        <taxon>Spermatophyta</taxon>
        <taxon>Magnoliopsida</taxon>
        <taxon>Liliopsida</taxon>
        <taxon>Zingiberales</taxon>
        <taxon>Cannaceae</taxon>
        <taxon>Canna</taxon>
    </lineage>
</organism>
<keyword evidence="1" id="KW-0812">Transmembrane</keyword>